<sequence>MIPGAQGGFPGSRVRICIVEKPSRSGGGGGRRKRKRKMGSVWCGGWVLCRHRRKLSEVAEDMNLGASAHVCWRRRRPNEGVDEGDGSRWGRMAHGEGRRRRLTVGAMTLALLLQTSMSGSAGFSAGGLRI</sequence>
<name>A0AA88DQ15_FICCA</name>
<protein>
    <submittedName>
        <fullName evidence="1">Uncharacterized protein</fullName>
    </submittedName>
</protein>
<keyword evidence="2" id="KW-1185">Reference proteome</keyword>
<dbReference type="EMBL" id="BTGU01000081">
    <property type="protein sequence ID" value="GMN58784.1"/>
    <property type="molecule type" value="Genomic_DNA"/>
</dbReference>
<comment type="caution">
    <text evidence="1">The sequence shown here is derived from an EMBL/GenBank/DDBJ whole genome shotgun (WGS) entry which is preliminary data.</text>
</comment>
<proteinExistence type="predicted"/>
<gene>
    <name evidence="1" type="ORF">TIFTF001_027875</name>
</gene>
<evidence type="ECO:0000313" key="2">
    <source>
        <dbReference type="Proteomes" id="UP001187192"/>
    </source>
</evidence>
<evidence type="ECO:0000313" key="1">
    <source>
        <dbReference type="EMBL" id="GMN58784.1"/>
    </source>
</evidence>
<organism evidence="1 2">
    <name type="scientific">Ficus carica</name>
    <name type="common">Common fig</name>
    <dbReference type="NCBI Taxonomy" id="3494"/>
    <lineage>
        <taxon>Eukaryota</taxon>
        <taxon>Viridiplantae</taxon>
        <taxon>Streptophyta</taxon>
        <taxon>Embryophyta</taxon>
        <taxon>Tracheophyta</taxon>
        <taxon>Spermatophyta</taxon>
        <taxon>Magnoliopsida</taxon>
        <taxon>eudicotyledons</taxon>
        <taxon>Gunneridae</taxon>
        <taxon>Pentapetalae</taxon>
        <taxon>rosids</taxon>
        <taxon>fabids</taxon>
        <taxon>Rosales</taxon>
        <taxon>Moraceae</taxon>
        <taxon>Ficeae</taxon>
        <taxon>Ficus</taxon>
    </lineage>
</organism>
<reference evidence="1" key="1">
    <citation type="submission" date="2023-07" db="EMBL/GenBank/DDBJ databases">
        <title>draft genome sequence of fig (Ficus carica).</title>
        <authorList>
            <person name="Takahashi T."/>
            <person name="Nishimura K."/>
        </authorList>
    </citation>
    <scope>NUCLEOTIDE SEQUENCE</scope>
</reference>
<dbReference type="Gramene" id="FCD_00016806-RA">
    <property type="protein sequence ID" value="FCD_00016806-RA:cds"/>
    <property type="gene ID" value="FCD_00016806"/>
</dbReference>
<accession>A0AA88DQ15</accession>
<dbReference type="AlphaFoldDB" id="A0AA88DQ15"/>
<dbReference type="Proteomes" id="UP001187192">
    <property type="component" value="Unassembled WGS sequence"/>
</dbReference>